<keyword evidence="3" id="KW-1185">Reference proteome</keyword>
<dbReference type="Proteomes" id="UP000193920">
    <property type="component" value="Unassembled WGS sequence"/>
</dbReference>
<sequence length="349" mass="40727">MDLRSETAANAYWPYTKTNWYVSNGLAHFFWLLGEMMGDWYPLLRTKAVTNNDKKVKIVYITCICFNLTKVFGIYTYFMDMPIDLRITDENGNHVKDVIRFNIYWWSSIGMMQITSCIYDLSVIFSLKTCLFNKLNEYKNTNKNTFLEKFKQISELRIILSMIISIIFLPFLTFFIVSLIRQYHKSKVNSYSTVDTGIEQLRQVVLSFNFTLMYIDQVLLKSIVNKKKYVIRSKVSYTSSTLNKMSSIMNSLNSSNYYNSNNDIFNSTSVTQSESNNYDTLAMPSTSLISPSSQLKAIPFNSPNSYINSYTDSYMMDNNNQTVSNYYFNNLNKDITKPNKNQYINITLY</sequence>
<feature type="transmembrane region" description="Helical" evidence="1">
    <location>
        <begin position="58"/>
        <end position="78"/>
    </location>
</feature>
<feature type="transmembrane region" description="Helical" evidence="1">
    <location>
        <begin position="103"/>
        <end position="127"/>
    </location>
</feature>
<name>A0A1Y2CDA8_9FUNG</name>
<feature type="transmembrane region" description="Helical" evidence="1">
    <location>
        <begin position="158"/>
        <end position="180"/>
    </location>
</feature>
<gene>
    <name evidence="2" type="ORF">LY90DRAFT_703621</name>
</gene>
<evidence type="ECO:0000313" key="2">
    <source>
        <dbReference type="EMBL" id="ORY45013.1"/>
    </source>
</evidence>
<organism evidence="2 3">
    <name type="scientific">Neocallimastix californiae</name>
    <dbReference type="NCBI Taxonomy" id="1754190"/>
    <lineage>
        <taxon>Eukaryota</taxon>
        <taxon>Fungi</taxon>
        <taxon>Fungi incertae sedis</taxon>
        <taxon>Chytridiomycota</taxon>
        <taxon>Chytridiomycota incertae sedis</taxon>
        <taxon>Neocallimastigomycetes</taxon>
        <taxon>Neocallimastigales</taxon>
        <taxon>Neocallimastigaceae</taxon>
        <taxon>Neocallimastix</taxon>
    </lineage>
</organism>
<feature type="non-terminal residue" evidence="2">
    <location>
        <position position="349"/>
    </location>
</feature>
<dbReference type="EMBL" id="MCOG01000112">
    <property type="protein sequence ID" value="ORY45013.1"/>
    <property type="molecule type" value="Genomic_DNA"/>
</dbReference>
<keyword evidence="1" id="KW-0812">Transmembrane</keyword>
<evidence type="ECO:0000313" key="3">
    <source>
        <dbReference type="Proteomes" id="UP000193920"/>
    </source>
</evidence>
<dbReference type="AlphaFoldDB" id="A0A1Y2CDA8"/>
<keyword evidence="1" id="KW-0472">Membrane</keyword>
<proteinExistence type="predicted"/>
<keyword evidence="1" id="KW-1133">Transmembrane helix</keyword>
<protein>
    <submittedName>
        <fullName evidence="2">Uncharacterized protein</fullName>
    </submittedName>
</protein>
<dbReference type="STRING" id="1754190.A0A1Y2CDA8"/>
<reference evidence="2 3" key="1">
    <citation type="submission" date="2016-08" db="EMBL/GenBank/DDBJ databases">
        <title>A Parts List for Fungal Cellulosomes Revealed by Comparative Genomics.</title>
        <authorList>
            <consortium name="DOE Joint Genome Institute"/>
            <person name="Haitjema C.H."/>
            <person name="Gilmore S.P."/>
            <person name="Henske J.K."/>
            <person name="Solomon K.V."/>
            <person name="De Groot R."/>
            <person name="Kuo A."/>
            <person name="Mondo S.J."/>
            <person name="Salamov A.A."/>
            <person name="Labutti K."/>
            <person name="Zhao Z."/>
            <person name="Chiniquy J."/>
            <person name="Barry K."/>
            <person name="Brewer H.M."/>
            <person name="Purvine S.O."/>
            <person name="Wright A.T."/>
            <person name="Boxma B."/>
            <person name="Van Alen T."/>
            <person name="Hackstein J.H."/>
            <person name="Baker S.E."/>
            <person name="Grigoriev I.V."/>
            <person name="O'Malley M.A."/>
        </authorList>
    </citation>
    <scope>NUCLEOTIDE SEQUENCE [LARGE SCALE GENOMIC DNA]</scope>
    <source>
        <strain evidence="2 3">G1</strain>
    </source>
</reference>
<accession>A0A1Y2CDA8</accession>
<dbReference type="OrthoDB" id="10418633at2759"/>
<comment type="caution">
    <text evidence="2">The sequence shown here is derived from an EMBL/GenBank/DDBJ whole genome shotgun (WGS) entry which is preliminary data.</text>
</comment>
<evidence type="ECO:0000256" key="1">
    <source>
        <dbReference type="SAM" id="Phobius"/>
    </source>
</evidence>
<feature type="transmembrane region" description="Helical" evidence="1">
    <location>
        <begin position="20"/>
        <end position="37"/>
    </location>
</feature>